<proteinExistence type="predicted"/>
<dbReference type="Proteomes" id="UP000267912">
    <property type="component" value="Segment"/>
</dbReference>
<protein>
    <submittedName>
        <fullName evidence="1">Uncharacterized protein</fullName>
    </submittedName>
</protein>
<organism evidence="1">
    <name type="scientific">Sulfolobales Beppu filamentous phage 1</name>
    <dbReference type="NCBI Taxonomy" id="2493122"/>
    <lineage>
        <taxon>Viruses</taxon>
        <taxon>Adnaviria</taxon>
        <taxon>Zilligvirae</taxon>
        <taxon>Taleaviricota</taxon>
        <taxon>Tokiviricetes</taxon>
        <taxon>Ligamenvirales</taxon>
        <taxon>Lipothrixviridae</taxon>
        <taxon>Alphalipothrixvirus</taxon>
        <taxon>Alphalipothrixvirus beppuense</taxon>
    </lineage>
</organism>
<gene>
    <name evidence="1" type="ORF">SBFV1_gp64</name>
</gene>
<name>A0A3Q8Q947_9VIRU</name>
<accession>A0A3Q8Q947</accession>
<dbReference type="EMBL" id="MK064562">
    <property type="protein sequence ID" value="AZI75765.1"/>
    <property type="molecule type" value="Genomic_DNA"/>
</dbReference>
<sequence>MNKDDWLEKIYTTISYYIGDIASDDDLSEKEKEQLKNMLYDFLGAIENFDEYEEEEE</sequence>
<reference evidence="1" key="1">
    <citation type="journal article" date="2018" name="Environ. Microbiol.">
        <title>New archaeal viruses discovered by metagenomic analysis of viral communities in enrichment cultures.</title>
        <authorList>
            <person name="Liu Y."/>
            <person name="Brandt D."/>
            <person name="Ishino S."/>
            <person name="Ishino Y."/>
            <person name="Koonin E.V."/>
            <person name="Kalinowski J."/>
            <person name="Krupovic M."/>
            <person name="Prangishvili D."/>
        </authorList>
    </citation>
    <scope>NUCLEOTIDE SEQUENCE [LARGE SCALE GENOMIC DNA]</scope>
</reference>
<evidence type="ECO:0000313" key="1">
    <source>
        <dbReference type="EMBL" id="AZI75765.1"/>
    </source>
</evidence>